<proteinExistence type="predicted"/>
<gene>
    <name evidence="1" type="ORF">OCBIM_22012358mg</name>
</gene>
<name>A0A0L8FP02_OCTBM</name>
<sequence>MSHDVHVLHQYTDRKQHYYLNSLSPSSIQNQVSHSFILHHPSRDARECLMMGDTDEKGGDC</sequence>
<reference evidence="1" key="1">
    <citation type="submission" date="2015-07" db="EMBL/GenBank/DDBJ databases">
        <title>MeaNS - Measles Nucleotide Surveillance Program.</title>
        <authorList>
            <person name="Tran T."/>
            <person name="Druce J."/>
        </authorList>
    </citation>
    <scope>NUCLEOTIDE SEQUENCE</scope>
    <source>
        <strain evidence="1">UCB-OBI-ISO-001</strain>
        <tissue evidence="1">Gonad</tissue>
    </source>
</reference>
<protein>
    <submittedName>
        <fullName evidence="1">Uncharacterized protein</fullName>
    </submittedName>
</protein>
<dbReference type="AlphaFoldDB" id="A0A0L8FP02"/>
<evidence type="ECO:0000313" key="1">
    <source>
        <dbReference type="EMBL" id="KOF66414.1"/>
    </source>
</evidence>
<organism evidence="1">
    <name type="scientific">Octopus bimaculoides</name>
    <name type="common">California two-spotted octopus</name>
    <dbReference type="NCBI Taxonomy" id="37653"/>
    <lineage>
        <taxon>Eukaryota</taxon>
        <taxon>Metazoa</taxon>
        <taxon>Spiralia</taxon>
        <taxon>Lophotrochozoa</taxon>
        <taxon>Mollusca</taxon>
        <taxon>Cephalopoda</taxon>
        <taxon>Coleoidea</taxon>
        <taxon>Octopodiformes</taxon>
        <taxon>Octopoda</taxon>
        <taxon>Incirrata</taxon>
        <taxon>Octopodidae</taxon>
        <taxon>Octopus</taxon>
    </lineage>
</organism>
<accession>A0A0L8FP02</accession>
<dbReference type="EMBL" id="KQ428130">
    <property type="protein sequence ID" value="KOF66414.1"/>
    <property type="molecule type" value="Genomic_DNA"/>
</dbReference>